<dbReference type="AlphaFoldDB" id="A0A3P3RAW2"/>
<sequence length="517" mass="54587">MSGTTESTPAIGVDAEWNRLFLDGEREPDGRDSLAVENPATREQIAAVPKGTPQDIDDAYDVAATAQSEWATQTPAKRAAVLSRAVSVLRDQEDEILELLTVEAGSSRLKGRNEIRAASAITQQAAGFPTRVSGDHRESNIAGKEHLVKREPVGVVGVISPWNYPLHLSIRAVAPALAVGNGVVLKPSSETPITGGLLIARIFEAAGLPDGLLNVVPGRGSEIGDPMAGHPDAGVIAFTGSTTVGRQVAKQAVDHLAYPAMELGGNGPHVVLESADVETAVDAGVFGSFLHQGQLCISINRHLVHESLYGDYVEQFTTRAEALPVGDPAVEETVIGPVINESQREQMLNYVEQTVDAGATLETGGAAVSNAAIEETTPAGQLSADHSLGDSNGLFVLPTVLSDATNAMSAACNEHFGPIAPVIPFDSEDTAIELANDTDYGLAASVCGSVNRAERVASEIDAGMVHVNDQPINDEPHVPFGGYKGSGIGRFNGEYVREEFTQPKWISIQHESREYPF</sequence>
<comment type="subunit">
    <text evidence="2">Homotetramer.</text>
</comment>
<evidence type="ECO:0000313" key="6">
    <source>
        <dbReference type="EMBL" id="RRJ30068.1"/>
    </source>
</evidence>
<comment type="similarity">
    <text evidence="1">Belongs to the aldehyde dehydrogenase family.</text>
</comment>
<dbReference type="PANTHER" id="PTHR42986">
    <property type="entry name" value="BENZALDEHYDE DEHYDROGENASE YFMT"/>
    <property type="match status" value="1"/>
</dbReference>
<dbReference type="InterPro" id="IPR016163">
    <property type="entry name" value="Ald_DH_C"/>
</dbReference>
<evidence type="ECO:0000259" key="5">
    <source>
        <dbReference type="Pfam" id="PF00171"/>
    </source>
</evidence>
<dbReference type="OrthoDB" id="6342at2157"/>
<keyword evidence="4" id="KW-0520">NAD</keyword>
<dbReference type="Proteomes" id="UP000282322">
    <property type="component" value="Unassembled WGS sequence"/>
</dbReference>
<dbReference type="PANTHER" id="PTHR42986:SF1">
    <property type="entry name" value="BENZALDEHYDE DEHYDROGENASE YFMT"/>
    <property type="match status" value="1"/>
</dbReference>
<evidence type="ECO:0000256" key="3">
    <source>
        <dbReference type="ARBA" id="ARBA00023002"/>
    </source>
</evidence>
<reference evidence="6 7" key="1">
    <citation type="submission" date="2018-11" db="EMBL/GenBank/DDBJ databases">
        <title>Taxonoimc description of Halomarina strain SPP-AMP-1.</title>
        <authorList>
            <person name="Pal Y."/>
            <person name="Srinivasana K."/>
            <person name="Verma A."/>
            <person name="Kumar P."/>
        </authorList>
    </citation>
    <scope>NUCLEOTIDE SEQUENCE [LARGE SCALE GENOMIC DNA]</scope>
    <source>
        <strain evidence="6 7">SPP-AMP-1</strain>
    </source>
</reference>
<organism evidence="6 7">
    <name type="scientific">Halocatena pleomorpha</name>
    <dbReference type="NCBI Taxonomy" id="1785090"/>
    <lineage>
        <taxon>Archaea</taxon>
        <taxon>Methanobacteriati</taxon>
        <taxon>Methanobacteriota</taxon>
        <taxon>Stenosarchaea group</taxon>
        <taxon>Halobacteria</taxon>
        <taxon>Halobacteriales</taxon>
        <taxon>Natronomonadaceae</taxon>
        <taxon>Halocatena</taxon>
    </lineage>
</organism>
<dbReference type="InterPro" id="IPR016161">
    <property type="entry name" value="Ald_DH/histidinol_DH"/>
</dbReference>
<feature type="domain" description="Aldehyde dehydrogenase" evidence="5">
    <location>
        <begin position="32"/>
        <end position="506"/>
    </location>
</feature>
<keyword evidence="7" id="KW-1185">Reference proteome</keyword>
<gene>
    <name evidence="6" type="ORF">EIK79_10815</name>
</gene>
<dbReference type="SUPFAM" id="SSF53720">
    <property type="entry name" value="ALDH-like"/>
    <property type="match status" value="1"/>
</dbReference>
<comment type="caution">
    <text evidence="6">The sequence shown here is derived from an EMBL/GenBank/DDBJ whole genome shotgun (WGS) entry which is preliminary data.</text>
</comment>
<keyword evidence="3" id="KW-0560">Oxidoreductase</keyword>
<dbReference type="Gene3D" id="3.40.605.10">
    <property type="entry name" value="Aldehyde Dehydrogenase, Chain A, domain 1"/>
    <property type="match status" value="1"/>
</dbReference>
<dbReference type="InterPro" id="IPR016162">
    <property type="entry name" value="Ald_DH_N"/>
</dbReference>
<dbReference type="InterPro" id="IPR015590">
    <property type="entry name" value="Aldehyde_DH_dom"/>
</dbReference>
<dbReference type="FunFam" id="3.40.605.10:FF:000007">
    <property type="entry name" value="NAD/NADP-dependent betaine aldehyde dehydrogenase"/>
    <property type="match status" value="1"/>
</dbReference>
<proteinExistence type="inferred from homology"/>
<accession>A0A3P3RAW2</accession>
<name>A0A3P3RAW2_9EURY</name>
<dbReference type="GO" id="GO:0016620">
    <property type="term" value="F:oxidoreductase activity, acting on the aldehyde or oxo group of donors, NAD or NADP as acceptor"/>
    <property type="evidence" value="ECO:0007669"/>
    <property type="project" value="InterPro"/>
</dbReference>
<dbReference type="RefSeq" id="WP_124955141.1">
    <property type="nucleotide sequence ID" value="NZ_RRCH01000023.1"/>
</dbReference>
<dbReference type="Pfam" id="PF00171">
    <property type="entry name" value="Aldedh"/>
    <property type="match status" value="1"/>
</dbReference>
<evidence type="ECO:0000256" key="4">
    <source>
        <dbReference type="ARBA" id="ARBA00023027"/>
    </source>
</evidence>
<dbReference type="Gene3D" id="3.40.309.10">
    <property type="entry name" value="Aldehyde Dehydrogenase, Chain A, domain 2"/>
    <property type="match status" value="1"/>
</dbReference>
<evidence type="ECO:0000256" key="2">
    <source>
        <dbReference type="ARBA" id="ARBA00011881"/>
    </source>
</evidence>
<protein>
    <submittedName>
        <fullName evidence="6">Aldehyde dehydrogenase family protein</fullName>
    </submittedName>
</protein>
<evidence type="ECO:0000256" key="1">
    <source>
        <dbReference type="ARBA" id="ARBA00009986"/>
    </source>
</evidence>
<evidence type="ECO:0000313" key="7">
    <source>
        <dbReference type="Proteomes" id="UP000282322"/>
    </source>
</evidence>
<dbReference type="EMBL" id="RRCH01000023">
    <property type="protein sequence ID" value="RRJ30068.1"/>
    <property type="molecule type" value="Genomic_DNA"/>
</dbReference>